<dbReference type="Proteomes" id="UP000488956">
    <property type="component" value="Unassembled WGS sequence"/>
</dbReference>
<name>A0A6G0L334_9STRA</name>
<organism evidence="1 2">
    <name type="scientific">Phytophthora fragariae</name>
    <dbReference type="NCBI Taxonomy" id="53985"/>
    <lineage>
        <taxon>Eukaryota</taxon>
        <taxon>Sar</taxon>
        <taxon>Stramenopiles</taxon>
        <taxon>Oomycota</taxon>
        <taxon>Peronosporomycetes</taxon>
        <taxon>Peronosporales</taxon>
        <taxon>Peronosporaceae</taxon>
        <taxon>Phytophthora</taxon>
    </lineage>
</organism>
<proteinExistence type="predicted"/>
<comment type="caution">
    <text evidence="1">The sequence shown here is derived from an EMBL/GenBank/DDBJ whole genome shotgun (WGS) entry which is preliminary data.</text>
</comment>
<dbReference type="EMBL" id="QXFX01000715">
    <property type="protein sequence ID" value="KAE9106276.1"/>
    <property type="molecule type" value="Genomic_DNA"/>
</dbReference>
<sequence length="127" mass="15237">MCKKYLPFCFCENPETRRYTNIDPICDNTLVKRRTWLRPVPRQTTRWSSTYEMVKRFFKLKEFIDPSNEEFAALMQTPLEQMQHESAMEGLRECESVSKKLQEEEGLTLWDARILFDSLMEFHPEMG</sequence>
<accession>A0A6G0L334</accession>
<evidence type="ECO:0000313" key="1">
    <source>
        <dbReference type="EMBL" id="KAE9106276.1"/>
    </source>
</evidence>
<dbReference type="AlphaFoldDB" id="A0A6G0L334"/>
<dbReference type="PANTHER" id="PTHR40866">
    <property type="entry name" value="BED-TYPE DOMAIN-CONTAINING PROTEIN"/>
    <property type="match status" value="1"/>
</dbReference>
<reference evidence="1 2" key="1">
    <citation type="submission" date="2018-09" db="EMBL/GenBank/DDBJ databases">
        <title>Genomic investigation of the strawberry pathogen Phytophthora fragariae indicates pathogenicity is determined by transcriptional variation in three key races.</title>
        <authorList>
            <person name="Adams T.M."/>
            <person name="Armitage A.D."/>
            <person name="Sobczyk M.K."/>
            <person name="Bates H.J."/>
            <person name="Dunwell J.M."/>
            <person name="Nellist C.F."/>
            <person name="Harrison R.J."/>
        </authorList>
    </citation>
    <scope>NUCLEOTIDE SEQUENCE [LARGE SCALE GENOMIC DNA]</scope>
    <source>
        <strain evidence="1 2">ONT-3</strain>
    </source>
</reference>
<protein>
    <submittedName>
        <fullName evidence="1">Uncharacterized protein</fullName>
    </submittedName>
</protein>
<evidence type="ECO:0000313" key="2">
    <source>
        <dbReference type="Proteomes" id="UP000488956"/>
    </source>
</evidence>
<dbReference type="PANTHER" id="PTHR40866:SF1">
    <property type="entry name" value="BED-TYPE DOMAIN-CONTAINING PROTEIN"/>
    <property type="match status" value="1"/>
</dbReference>
<gene>
    <name evidence="1" type="ORF">PF010_g12683</name>
</gene>